<dbReference type="Proteomes" id="UP000095281">
    <property type="component" value="Unplaced"/>
</dbReference>
<dbReference type="GO" id="GO:0003723">
    <property type="term" value="F:RNA binding"/>
    <property type="evidence" value="ECO:0007669"/>
    <property type="project" value="InterPro"/>
</dbReference>
<dbReference type="GO" id="GO:0016779">
    <property type="term" value="F:nucleotidyltransferase activity"/>
    <property type="evidence" value="ECO:0007669"/>
    <property type="project" value="InterPro"/>
</dbReference>
<reference evidence="6" key="1">
    <citation type="submission" date="2016-11" db="UniProtKB">
        <authorList>
            <consortium name="WormBaseParasite"/>
        </authorList>
    </citation>
    <scope>IDENTIFICATION</scope>
</reference>
<dbReference type="AlphaFoldDB" id="A0A1I8BEN4"/>
<proteinExistence type="predicted"/>
<accession>A0A1I8BEN4</accession>
<evidence type="ECO:0000256" key="1">
    <source>
        <dbReference type="ARBA" id="ARBA00022679"/>
    </source>
</evidence>
<dbReference type="WBParaSite" id="MhA1_Contig2157.frz3.gene2">
    <property type="protein sequence ID" value="MhA1_Contig2157.frz3.gene2"/>
    <property type="gene ID" value="MhA1_Contig2157.frz3.gene2"/>
</dbReference>
<dbReference type="GO" id="GO:0005524">
    <property type="term" value="F:ATP binding"/>
    <property type="evidence" value="ECO:0007669"/>
    <property type="project" value="UniProtKB-KW"/>
</dbReference>
<keyword evidence="2" id="KW-0547">Nucleotide-binding</keyword>
<keyword evidence="5" id="KW-1185">Reference proteome</keyword>
<evidence type="ECO:0000256" key="3">
    <source>
        <dbReference type="ARBA" id="ARBA00022840"/>
    </source>
</evidence>
<sequence length="169" mass="20417">MGNIRNRILPQIAIKTEWQNWLNGGYFNNKYYNYLAIICTYSPKSKYGSLFCDYVSTRIRLQLLFSIEILQDIEYCHLNPKKFLNNQKCPKQFKSVENDWFCNIWLIGIMFKQNKEQKQLETLEGENNLIEFSKRIKFGKNVLETEWVKEIELFDLNLKYLKWTDIFNL</sequence>
<dbReference type="Gene3D" id="3.30.70.590">
    <property type="entry name" value="Poly(A) polymerase predicted RNA binding domain"/>
    <property type="match status" value="1"/>
</dbReference>
<evidence type="ECO:0000313" key="6">
    <source>
        <dbReference type="WBParaSite" id="MhA1_Contig2157.frz3.gene2"/>
    </source>
</evidence>
<feature type="domain" description="Poly(A) polymerase RNA-binding" evidence="4">
    <location>
        <begin position="26"/>
        <end position="92"/>
    </location>
</feature>
<dbReference type="InterPro" id="IPR011068">
    <property type="entry name" value="NuclTrfase_I-like_C"/>
</dbReference>
<dbReference type="GO" id="GO:0031123">
    <property type="term" value="P:RNA 3'-end processing"/>
    <property type="evidence" value="ECO:0007669"/>
    <property type="project" value="InterPro"/>
</dbReference>
<name>A0A1I8BEN4_MELHA</name>
<dbReference type="InterPro" id="IPR007010">
    <property type="entry name" value="PolA_pol_RNA-bd_dom"/>
</dbReference>
<evidence type="ECO:0000313" key="5">
    <source>
        <dbReference type="Proteomes" id="UP000095281"/>
    </source>
</evidence>
<organism evidence="5 6">
    <name type="scientific">Meloidogyne hapla</name>
    <name type="common">Root-knot nematode worm</name>
    <dbReference type="NCBI Taxonomy" id="6305"/>
    <lineage>
        <taxon>Eukaryota</taxon>
        <taxon>Metazoa</taxon>
        <taxon>Ecdysozoa</taxon>
        <taxon>Nematoda</taxon>
        <taxon>Chromadorea</taxon>
        <taxon>Rhabditida</taxon>
        <taxon>Tylenchina</taxon>
        <taxon>Tylenchomorpha</taxon>
        <taxon>Tylenchoidea</taxon>
        <taxon>Meloidogynidae</taxon>
        <taxon>Meloidogyninae</taxon>
        <taxon>Meloidogyne</taxon>
    </lineage>
</organism>
<keyword evidence="1" id="KW-0808">Transferase</keyword>
<evidence type="ECO:0000259" key="4">
    <source>
        <dbReference type="Pfam" id="PF04926"/>
    </source>
</evidence>
<evidence type="ECO:0000256" key="2">
    <source>
        <dbReference type="ARBA" id="ARBA00022741"/>
    </source>
</evidence>
<protein>
    <submittedName>
        <fullName evidence="6">PAP_RNA-bind domain-containing protein</fullName>
    </submittedName>
</protein>
<dbReference type="Pfam" id="PF04926">
    <property type="entry name" value="PAP_RNA-bind"/>
    <property type="match status" value="1"/>
</dbReference>
<dbReference type="SUPFAM" id="SSF55003">
    <property type="entry name" value="PAP/Archaeal CCA-adding enzyme, C-terminal domain"/>
    <property type="match status" value="1"/>
</dbReference>
<keyword evidence="3" id="KW-0067">ATP-binding</keyword>